<accession>A0A1J5AZX7</accession>
<sequence>MAIKTVIKETPVKVGDTIKVKHQFTVDDKNQTQTFQGVIIGIQGREVGKTFTVRKIAANAIGVEKIWPVHSPNILKVTVVKAGNTRRAKLYYLRNRIGKTALKVK</sequence>
<keyword evidence="2 5" id="KW-0689">Ribosomal protein</keyword>
<dbReference type="Gene3D" id="2.30.30.790">
    <property type="match status" value="1"/>
</dbReference>
<keyword evidence="3 4" id="KW-0687">Ribonucleoprotein</keyword>
<evidence type="ECO:0000256" key="1">
    <source>
        <dbReference type="ARBA" id="ARBA00005781"/>
    </source>
</evidence>
<dbReference type="InterPro" id="IPR038657">
    <property type="entry name" value="Ribosomal_bL19_sf"/>
</dbReference>
<dbReference type="GO" id="GO:0022625">
    <property type="term" value="C:cytosolic large ribosomal subunit"/>
    <property type="evidence" value="ECO:0007669"/>
    <property type="project" value="TreeGrafter"/>
</dbReference>
<evidence type="ECO:0000256" key="3">
    <source>
        <dbReference type="ARBA" id="ARBA00023274"/>
    </source>
</evidence>
<dbReference type="Proteomes" id="UP000183605">
    <property type="component" value="Unassembled WGS sequence"/>
</dbReference>
<evidence type="ECO:0000256" key="4">
    <source>
        <dbReference type="RuleBase" id="RU000559"/>
    </source>
</evidence>
<organism evidence="5 6">
    <name type="scientific">Candidatus Beckwithbacteria bacterium CG2_30_44_31</name>
    <dbReference type="NCBI Taxonomy" id="1805035"/>
    <lineage>
        <taxon>Bacteria</taxon>
        <taxon>Candidatus Beckwithiibacteriota</taxon>
    </lineage>
</organism>
<reference evidence="5 6" key="1">
    <citation type="journal article" date="2016" name="Environ. Microbiol.">
        <title>Genomic resolution of a cold subsurface aquifer community provides metabolic insights for novel microbes adapted to high CO concentrations.</title>
        <authorList>
            <person name="Probst A.J."/>
            <person name="Castelle C.J."/>
            <person name="Singh A."/>
            <person name="Brown C.T."/>
            <person name="Anantharaman K."/>
            <person name="Sharon I."/>
            <person name="Hug L.A."/>
            <person name="Burstein D."/>
            <person name="Emerson J.B."/>
            <person name="Thomas B.C."/>
            <person name="Banfield J.F."/>
        </authorList>
    </citation>
    <scope>NUCLEOTIDE SEQUENCE [LARGE SCALE GENOMIC DNA]</scope>
    <source>
        <strain evidence="5">CG2_30_44_31</strain>
    </source>
</reference>
<comment type="caution">
    <text evidence="5">The sequence shown here is derived from an EMBL/GenBank/DDBJ whole genome shotgun (WGS) entry which is preliminary data.</text>
</comment>
<dbReference type="PANTHER" id="PTHR15680:SF9">
    <property type="entry name" value="LARGE RIBOSOMAL SUBUNIT PROTEIN BL19M"/>
    <property type="match status" value="1"/>
</dbReference>
<dbReference type="InterPro" id="IPR001857">
    <property type="entry name" value="Ribosomal_bL19"/>
</dbReference>
<comment type="similarity">
    <text evidence="1 4">Belongs to the bacterial ribosomal protein bL19 family.</text>
</comment>
<dbReference type="EMBL" id="MNXQ01000014">
    <property type="protein sequence ID" value="OIP04105.1"/>
    <property type="molecule type" value="Genomic_DNA"/>
</dbReference>
<dbReference type="SUPFAM" id="SSF50104">
    <property type="entry name" value="Translation proteins SH3-like domain"/>
    <property type="match status" value="1"/>
</dbReference>
<dbReference type="AlphaFoldDB" id="A0A1J5AZX7"/>
<dbReference type="Pfam" id="PF01245">
    <property type="entry name" value="Ribosomal_L19"/>
    <property type="match status" value="1"/>
</dbReference>
<name>A0A1J5AZX7_9BACT</name>
<comment type="function">
    <text evidence="4">This protein is located at the 30S-50S ribosomal subunit interface and may play a role in the structure and function of the aminoacyl-tRNA binding site.</text>
</comment>
<dbReference type="PANTHER" id="PTHR15680">
    <property type="entry name" value="RIBOSOMAL PROTEIN L19"/>
    <property type="match status" value="1"/>
</dbReference>
<dbReference type="GO" id="GO:0003735">
    <property type="term" value="F:structural constituent of ribosome"/>
    <property type="evidence" value="ECO:0007669"/>
    <property type="project" value="InterPro"/>
</dbReference>
<evidence type="ECO:0000313" key="5">
    <source>
        <dbReference type="EMBL" id="OIP04105.1"/>
    </source>
</evidence>
<evidence type="ECO:0000256" key="2">
    <source>
        <dbReference type="ARBA" id="ARBA00022980"/>
    </source>
</evidence>
<protein>
    <recommendedName>
        <fullName evidence="4">50S ribosomal protein L19</fullName>
    </recommendedName>
</protein>
<dbReference type="NCBIfam" id="TIGR01024">
    <property type="entry name" value="rplS_bact"/>
    <property type="match status" value="1"/>
</dbReference>
<evidence type="ECO:0000313" key="6">
    <source>
        <dbReference type="Proteomes" id="UP000183605"/>
    </source>
</evidence>
<gene>
    <name evidence="5" type="ORF">AUK18_00615</name>
</gene>
<dbReference type="InterPro" id="IPR008991">
    <property type="entry name" value="Translation_prot_SH3-like_sf"/>
</dbReference>
<dbReference type="GO" id="GO:0006412">
    <property type="term" value="P:translation"/>
    <property type="evidence" value="ECO:0007669"/>
    <property type="project" value="InterPro"/>
</dbReference>
<proteinExistence type="inferred from homology"/>
<dbReference type="PRINTS" id="PR00061">
    <property type="entry name" value="RIBOSOMALL19"/>
</dbReference>